<keyword evidence="7" id="KW-1185">Reference proteome</keyword>
<reference evidence="6 7" key="1">
    <citation type="submission" date="2019-03" db="EMBL/GenBank/DDBJ databases">
        <title>Draft genome sequences of novel Actinobacteria.</title>
        <authorList>
            <person name="Sahin N."/>
            <person name="Ay H."/>
            <person name="Saygin H."/>
        </authorList>
    </citation>
    <scope>NUCLEOTIDE SEQUENCE [LARGE SCALE GENOMIC DNA]</scope>
    <source>
        <strain evidence="6 7">16K404</strain>
    </source>
</reference>
<dbReference type="Gene3D" id="3.40.630.30">
    <property type="match status" value="1"/>
</dbReference>
<dbReference type="InterPro" id="IPR016181">
    <property type="entry name" value="Acyl_CoA_acyltransferase"/>
</dbReference>
<feature type="transmembrane region" description="Helical" evidence="3">
    <location>
        <begin position="20"/>
        <end position="37"/>
    </location>
</feature>
<dbReference type="PANTHER" id="PTHR43877">
    <property type="entry name" value="AMINOALKYLPHOSPHONATE N-ACETYLTRANSFERASE-RELATED-RELATED"/>
    <property type="match status" value="1"/>
</dbReference>
<dbReference type="PROSITE" id="PS51186">
    <property type="entry name" value="GNAT"/>
    <property type="match status" value="1"/>
</dbReference>
<keyword evidence="2" id="KW-0012">Acyltransferase</keyword>
<evidence type="ECO:0000256" key="3">
    <source>
        <dbReference type="SAM" id="Phobius"/>
    </source>
</evidence>
<protein>
    <submittedName>
        <fullName evidence="6">N-acetyltransferase</fullName>
    </submittedName>
</protein>
<evidence type="ECO:0000256" key="2">
    <source>
        <dbReference type="ARBA" id="ARBA00023315"/>
    </source>
</evidence>
<feature type="domain" description="N-acetyltransferase" evidence="4">
    <location>
        <begin position="280"/>
        <end position="428"/>
    </location>
</feature>
<keyword evidence="3" id="KW-0472">Membrane</keyword>
<name>A0A4R4UBF6_9PSEU</name>
<evidence type="ECO:0000313" key="7">
    <source>
        <dbReference type="Proteomes" id="UP000294744"/>
    </source>
</evidence>
<feature type="transmembrane region" description="Helical" evidence="3">
    <location>
        <begin position="43"/>
        <end position="63"/>
    </location>
</feature>
<dbReference type="PROSITE" id="PS51671">
    <property type="entry name" value="ACT"/>
    <property type="match status" value="1"/>
</dbReference>
<dbReference type="OrthoDB" id="5516749at2"/>
<dbReference type="Pfam" id="PF13302">
    <property type="entry name" value="Acetyltransf_3"/>
    <property type="match status" value="1"/>
</dbReference>
<dbReference type="SUPFAM" id="SSF55729">
    <property type="entry name" value="Acyl-CoA N-acyltransferases (Nat)"/>
    <property type="match status" value="1"/>
</dbReference>
<dbReference type="CDD" id="cd04301">
    <property type="entry name" value="NAT_SF"/>
    <property type="match status" value="1"/>
</dbReference>
<evidence type="ECO:0000259" key="4">
    <source>
        <dbReference type="PROSITE" id="PS51186"/>
    </source>
</evidence>
<keyword evidence="1 6" id="KW-0808">Transferase</keyword>
<accession>A0A4R4UBF6</accession>
<sequence>MTPSEHRRAHGDWTCEIIELAALFLVAGAANLIVTGVRSHSAATLVLMSLGAALLVAGAARWWSRRGTAPMTTEDGAEPVPSEVAFVPQNLWRLRARVTDTPGRLAKLAGALAALGGDIRTMQVHPVADGAVDEVLLHVPTRIRHADLVAAVESAGGYDVTASRADVRELDDVPTRTANLADDLVNGRTDLVRSLRSLLGHVDVRWQEEPEPSLESGVFTETAMCLAEPGGGFLVLTRPGGAFTPAEFARSRAMVELVTSCRARVRPIERIATTSGKIELTLRPADRADLALVAEFHERCSSAARFRRYFSPGPAPGERGLRLLLTPALGRSTLAFGPQGEVVGMGNLMYDGDSGELALLVRDDWQRRGVGAVLAQQIVEQATELGIRTLTAHTHVDNTAISRTLRGAGMKLVGAPEPGEWSWSRDLTPLARAE</sequence>
<keyword evidence="3" id="KW-0812">Transmembrane</keyword>
<evidence type="ECO:0000313" key="6">
    <source>
        <dbReference type="EMBL" id="TDC88781.1"/>
    </source>
</evidence>
<dbReference type="Proteomes" id="UP000294744">
    <property type="component" value="Unassembled WGS sequence"/>
</dbReference>
<keyword evidence="3" id="KW-1133">Transmembrane helix</keyword>
<evidence type="ECO:0000259" key="5">
    <source>
        <dbReference type="PROSITE" id="PS51671"/>
    </source>
</evidence>
<dbReference type="GO" id="GO:0016747">
    <property type="term" value="F:acyltransferase activity, transferring groups other than amino-acyl groups"/>
    <property type="evidence" value="ECO:0007669"/>
    <property type="project" value="InterPro"/>
</dbReference>
<dbReference type="InterPro" id="IPR045865">
    <property type="entry name" value="ACT-like_dom_sf"/>
</dbReference>
<comment type="caution">
    <text evidence="6">The sequence shown here is derived from an EMBL/GenBank/DDBJ whole genome shotgun (WGS) entry which is preliminary data.</text>
</comment>
<dbReference type="InterPro" id="IPR000182">
    <property type="entry name" value="GNAT_dom"/>
</dbReference>
<proteinExistence type="predicted"/>
<organism evidence="6 7">
    <name type="scientific">Saccharopolyspora aridisoli</name>
    <dbReference type="NCBI Taxonomy" id="2530385"/>
    <lineage>
        <taxon>Bacteria</taxon>
        <taxon>Bacillati</taxon>
        <taxon>Actinomycetota</taxon>
        <taxon>Actinomycetes</taxon>
        <taxon>Pseudonocardiales</taxon>
        <taxon>Pseudonocardiaceae</taxon>
        <taxon>Saccharopolyspora</taxon>
    </lineage>
</organism>
<evidence type="ECO:0000256" key="1">
    <source>
        <dbReference type="ARBA" id="ARBA00022679"/>
    </source>
</evidence>
<dbReference type="EMBL" id="SMKV01000039">
    <property type="protein sequence ID" value="TDC88781.1"/>
    <property type="molecule type" value="Genomic_DNA"/>
</dbReference>
<dbReference type="Pfam" id="PF01842">
    <property type="entry name" value="ACT"/>
    <property type="match status" value="1"/>
</dbReference>
<feature type="domain" description="ACT" evidence="5">
    <location>
        <begin position="93"/>
        <end position="167"/>
    </location>
</feature>
<gene>
    <name evidence="6" type="ORF">E1161_22960</name>
</gene>
<dbReference type="SUPFAM" id="SSF55021">
    <property type="entry name" value="ACT-like"/>
    <property type="match status" value="1"/>
</dbReference>
<dbReference type="RefSeq" id="WP_132626660.1">
    <property type="nucleotide sequence ID" value="NZ_SMKV01000039.1"/>
</dbReference>
<dbReference type="InterPro" id="IPR002912">
    <property type="entry name" value="ACT_dom"/>
</dbReference>
<dbReference type="InterPro" id="IPR050832">
    <property type="entry name" value="Bact_Acetyltransf"/>
</dbReference>
<dbReference type="AlphaFoldDB" id="A0A4R4UBF6"/>